<gene>
    <name evidence="12" type="ORF">M0R45_018629</name>
</gene>
<comment type="caution">
    <text evidence="12">The sequence shown here is derived from an EMBL/GenBank/DDBJ whole genome shotgun (WGS) entry which is preliminary data.</text>
</comment>
<feature type="domain" description="GATA-type" evidence="11">
    <location>
        <begin position="45"/>
        <end position="73"/>
    </location>
</feature>
<comment type="similarity">
    <text evidence="7">Belongs to the type IV zinc-finger family. Class B subfamily.</text>
</comment>
<dbReference type="SUPFAM" id="SSF57716">
    <property type="entry name" value="Glucocorticoid receptor-like (DNA-binding domain)"/>
    <property type="match status" value="1"/>
</dbReference>
<sequence length="175" mass="19119">MSSCRTPELTHQARSEFLVQQQLVCNQADNDTNKENTAEVEIKGKCENCGAEHSPRWLGGPLGPKTLCFACGLAKCTAKRQRCIAVEVGKLLHPLPATGEFSNSTRTFPALEEFFLSQKPSNIAIAENQKPFSVLETAQTTAQPLLAPAGSKSPTEPEPKVFVDEEAQFQGSKWE</sequence>
<keyword evidence="1" id="KW-0479">Metal-binding</keyword>
<dbReference type="PANTHER" id="PTHR47172">
    <property type="entry name" value="OS01G0976800 PROTEIN"/>
    <property type="match status" value="1"/>
</dbReference>
<evidence type="ECO:0000256" key="7">
    <source>
        <dbReference type="ARBA" id="ARBA00024019"/>
    </source>
</evidence>
<keyword evidence="2 9" id="KW-0863">Zinc-finger</keyword>
<accession>A0AAW1X6I6</accession>
<keyword evidence="4" id="KW-0805">Transcription regulation</keyword>
<evidence type="ECO:0000256" key="5">
    <source>
        <dbReference type="ARBA" id="ARBA00023125"/>
    </source>
</evidence>
<keyword evidence="6" id="KW-0804">Transcription</keyword>
<dbReference type="Proteomes" id="UP001457282">
    <property type="component" value="Unassembled WGS sequence"/>
</dbReference>
<dbReference type="Pfam" id="PF00320">
    <property type="entry name" value="GATA"/>
    <property type="match status" value="1"/>
</dbReference>
<dbReference type="EMBL" id="JBEDUW010000004">
    <property type="protein sequence ID" value="KAK9931352.1"/>
    <property type="molecule type" value="Genomic_DNA"/>
</dbReference>
<dbReference type="GO" id="GO:0008270">
    <property type="term" value="F:zinc ion binding"/>
    <property type="evidence" value="ECO:0007669"/>
    <property type="project" value="UniProtKB-KW"/>
</dbReference>
<dbReference type="SMART" id="SM00401">
    <property type="entry name" value="ZnF_GATA"/>
    <property type="match status" value="1"/>
</dbReference>
<dbReference type="PROSITE" id="PS50114">
    <property type="entry name" value="GATA_ZN_FINGER_2"/>
    <property type="match status" value="1"/>
</dbReference>
<evidence type="ECO:0000313" key="13">
    <source>
        <dbReference type="Proteomes" id="UP001457282"/>
    </source>
</evidence>
<protein>
    <recommendedName>
        <fullName evidence="11">GATA-type domain-containing protein</fullName>
    </recommendedName>
</protein>
<organism evidence="12 13">
    <name type="scientific">Rubus argutus</name>
    <name type="common">Southern blackberry</name>
    <dbReference type="NCBI Taxonomy" id="59490"/>
    <lineage>
        <taxon>Eukaryota</taxon>
        <taxon>Viridiplantae</taxon>
        <taxon>Streptophyta</taxon>
        <taxon>Embryophyta</taxon>
        <taxon>Tracheophyta</taxon>
        <taxon>Spermatophyta</taxon>
        <taxon>Magnoliopsida</taxon>
        <taxon>eudicotyledons</taxon>
        <taxon>Gunneridae</taxon>
        <taxon>Pentapetalae</taxon>
        <taxon>rosids</taxon>
        <taxon>fabids</taxon>
        <taxon>Rosales</taxon>
        <taxon>Rosaceae</taxon>
        <taxon>Rosoideae</taxon>
        <taxon>Rosoideae incertae sedis</taxon>
        <taxon>Rubus</taxon>
    </lineage>
</organism>
<feature type="region of interest" description="Disordered" evidence="10">
    <location>
        <begin position="144"/>
        <end position="175"/>
    </location>
</feature>
<keyword evidence="3" id="KW-0862">Zinc</keyword>
<evidence type="ECO:0000256" key="6">
    <source>
        <dbReference type="ARBA" id="ARBA00023163"/>
    </source>
</evidence>
<evidence type="ECO:0000256" key="9">
    <source>
        <dbReference type="PROSITE-ProRule" id="PRU00094"/>
    </source>
</evidence>
<dbReference type="PANTHER" id="PTHR47172:SF24">
    <property type="entry name" value="GATA ZINC FINGER DOMAIN-CONTAINING PROTEIN 14-RELATED"/>
    <property type="match status" value="1"/>
</dbReference>
<dbReference type="AlphaFoldDB" id="A0AAW1X6I6"/>
<dbReference type="InterPro" id="IPR013088">
    <property type="entry name" value="Znf_NHR/GATA"/>
</dbReference>
<evidence type="ECO:0000256" key="4">
    <source>
        <dbReference type="ARBA" id="ARBA00023015"/>
    </source>
</evidence>
<reference evidence="12 13" key="1">
    <citation type="journal article" date="2023" name="G3 (Bethesda)">
        <title>A chromosome-length genome assembly and annotation of blackberry (Rubus argutus, cv. 'Hillquist').</title>
        <authorList>
            <person name="Bruna T."/>
            <person name="Aryal R."/>
            <person name="Dudchenko O."/>
            <person name="Sargent D.J."/>
            <person name="Mead D."/>
            <person name="Buti M."/>
            <person name="Cavallini A."/>
            <person name="Hytonen T."/>
            <person name="Andres J."/>
            <person name="Pham M."/>
            <person name="Weisz D."/>
            <person name="Mascagni F."/>
            <person name="Usai G."/>
            <person name="Natali L."/>
            <person name="Bassil N."/>
            <person name="Fernandez G.E."/>
            <person name="Lomsadze A."/>
            <person name="Armour M."/>
            <person name="Olukolu B."/>
            <person name="Poorten T."/>
            <person name="Britton C."/>
            <person name="Davik J."/>
            <person name="Ashrafi H."/>
            <person name="Aiden E.L."/>
            <person name="Borodovsky M."/>
            <person name="Worthington M."/>
        </authorList>
    </citation>
    <scope>NUCLEOTIDE SEQUENCE [LARGE SCALE GENOMIC DNA]</scope>
    <source>
        <strain evidence="12">PI 553951</strain>
    </source>
</reference>
<evidence type="ECO:0000256" key="8">
    <source>
        <dbReference type="ARBA" id="ARBA00037539"/>
    </source>
</evidence>
<evidence type="ECO:0000259" key="11">
    <source>
        <dbReference type="PROSITE" id="PS50114"/>
    </source>
</evidence>
<dbReference type="InterPro" id="IPR000679">
    <property type="entry name" value="Znf_GATA"/>
</dbReference>
<evidence type="ECO:0000256" key="10">
    <source>
        <dbReference type="SAM" id="MobiDB-lite"/>
    </source>
</evidence>
<dbReference type="GO" id="GO:0043565">
    <property type="term" value="F:sequence-specific DNA binding"/>
    <property type="evidence" value="ECO:0007669"/>
    <property type="project" value="InterPro"/>
</dbReference>
<evidence type="ECO:0000313" key="12">
    <source>
        <dbReference type="EMBL" id="KAK9931352.1"/>
    </source>
</evidence>
<keyword evidence="5" id="KW-0238">DNA-binding</keyword>
<keyword evidence="13" id="KW-1185">Reference proteome</keyword>
<evidence type="ECO:0000256" key="1">
    <source>
        <dbReference type="ARBA" id="ARBA00022723"/>
    </source>
</evidence>
<evidence type="ECO:0000256" key="2">
    <source>
        <dbReference type="ARBA" id="ARBA00022771"/>
    </source>
</evidence>
<dbReference type="GO" id="GO:0006355">
    <property type="term" value="P:regulation of DNA-templated transcription"/>
    <property type="evidence" value="ECO:0007669"/>
    <property type="project" value="InterPro"/>
</dbReference>
<name>A0AAW1X6I6_RUBAR</name>
<comment type="function">
    <text evidence="8">Transcriptional regulator that specifically binds 5'-GATA-3' or 5'-GAT-3' motifs within gene promoters.</text>
</comment>
<evidence type="ECO:0000256" key="3">
    <source>
        <dbReference type="ARBA" id="ARBA00022833"/>
    </source>
</evidence>
<dbReference type="Gene3D" id="3.30.50.10">
    <property type="entry name" value="Erythroid Transcription Factor GATA-1, subunit A"/>
    <property type="match status" value="1"/>
</dbReference>
<proteinExistence type="inferred from homology"/>